<evidence type="ECO:0000313" key="2">
    <source>
        <dbReference type="EMBL" id="KAK4443132.1"/>
    </source>
</evidence>
<dbReference type="AlphaFoldDB" id="A0AAV9G528"/>
<keyword evidence="3" id="KW-1185">Reference proteome</keyword>
<reference evidence="2" key="2">
    <citation type="submission" date="2023-05" db="EMBL/GenBank/DDBJ databases">
        <authorList>
            <consortium name="Lawrence Berkeley National Laboratory"/>
            <person name="Steindorff A."/>
            <person name="Hensen N."/>
            <person name="Bonometti L."/>
            <person name="Westerberg I."/>
            <person name="Brannstrom I.O."/>
            <person name="Guillou S."/>
            <person name="Cros-Aarteil S."/>
            <person name="Calhoun S."/>
            <person name="Haridas S."/>
            <person name="Kuo A."/>
            <person name="Mondo S."/>
            <person name="Pangilinan J."/>
            <person name="Riley R."/>
            <person name="Labutti K."/>
            <person name="Andreopoulos B."/>
            <person name="Lipzen A."/>
            <person name="Chen C."/>
            <person name="Yanf M."/>
            <person name="Daum C."/>
            <person name="Ng V."/>
            <person name="Clum A."/>
            <person name="Ohm R."/>
            <person name="Martin F."/>
            <person name="Silar P."/>
            <person name="Natvig D."/>
            <person name="Lalanne C."/>
            <person name="Gautier V."/>
            <person name="Ament-Velasquez S.L."/>
            <person name="Kruys A."/>
            <person name="Hutchinson M.I."/>
            <person name="Powell A.J."/>
            <person name="Barry K."/>
            <person name="Miller A.N."/>
            <person name="Grigoriev I.V."/>
            <person name="Debuchy R."/>
            <person name="Gladieux P."/>
            <person name="Thoren M.H."/>
            <person name="Johannesson H."/>
        </authorList>
    </citation>
    <scope>NUCLEOTIDE SEQUENCE</scope>
    <source>
        <strain evidence="2">PSN243</strain>
    </source>
</reference>
<comment type="caution">
    <text evidence="2">The sequence shown here is derived from an EMBL/GenBank/DDBJ whole genome shotgun (WGS) entry which is preliminary data.</text>
</comment>
<gene>
    <name evidence="2" type="ORF">QBC34DRAFT_386624</name>
</gene>
<accession>A0AAV9G528</accession>
<dbReference type="Proteomes" id="UP001321760">
    <property type="component" value="Unassembled WGS sequence"/>
</dbReference>
<feature type="chain" id="PRO_5043720709" evidence="1">
    <location>
        <begin position="20"/>
        <end position="80"/>
    </location>
</feature>
<sequence>MKLSIALRVPLVLASITAASPLITTEHVNVKRSDCATLCDPLASAPDVAAICVFTCMTSGGNNDAVISAAAEEARRFIVV</sequence>
<reference evidence="2" key="1">
    <citation type="journal article" date="2023" name="Mol. Phylogenet. Evol.">
        <title>Genome-scale phylogeny and comparative genomics of the fungal order Sordariales.</title>
        <authorList>
            <person name="Hensen N."/>
            <person name="Bonometti L."/>
            <person name="Westerberg I."/>
            <person name="Brannstrom I.O."/>
            <person name="Guillou S."/>
            <person name="Cros-Aarteil S."/>
            <person name="Calhoun S."/>
            <person name="Haridas S."/>
            <person name="Kuo A."/>
            <person name="Mondo S."/>
            <person name="Pangilinan J."/>
            <person name="Riley R."/>
            <person name="LaButti K."/>
            <person name="Andreopoulos B."/>
            <person name="Lipzen A."/>
            <person name="Chen C."/>
            <person name="Yan M."/>
            <person name="Daum C."/>
            <person name="Ng V."/>
            <person name="Clum A."/>
            <person name="Steindorff A."/>
            <person name="Ohm R.A."/>
            <person name="Martin F."/>
            <person name="Silar P."/>
            <person name="Natvig D.O."/>
            <person name="Lalanne C."/>
            <person name="Gautier V."/>
            <person name="Ament-Velasquez S.L."/>
            <person name="Kruys A."/>
            <person name="Hutchinson M.I."/>
            <person name="Powell A.J."/>
            <person name="Barry K."/>
            <person name="Miller A.N."/>
            <person name="Grigoriev I.V."/>
            <person name="Debuchy R."/>
            <person name="Gladieux P."/>
            <person name="Hiltunen Thoren M."/>
            <person name="Johannesson H."/>
        </authorList>
    </citation>
    <scope>NUCLEOTIDE SEQUENCE</scope>
    <source>
        <strain evidence="2">PSN243</strain>
    </source>
</reference>
<keyword evidence="1" id="KW-0732">Signal</keyword>
<protein>
    <submittedName>
        <fullName evidence="2">Uncharacterized protein</fullName>
    </submittedName>
</protein>
<proteinExistence type="predicted"/>
<evidence type="ECO:0000313" key="3">
    <source>
        <dbReference type="Proteomes" id="UP001321760"/>
    </source>
</evidence>
<dbReference type="EMBL" id="MU865999">
    <property type="protein sequence ID" value="KAK4443132.1"/>
    <property type="molecule type" value="Genomic_DNA"/>
</dbReference>
<evidence type="ECO:0000256" key="1">
    <source>
        <dbReference type="SAM" id="SignalP"/>
    </source>
</evidence>
<organism evidence="2 3">
    <name type="scientific">Podospora aff. communis PSN243</name>
    <dbReference type="NCBI Taxonomy" id="3040156"/>
    <lineage>
        <taxon>Eukaryota</taxon>
        <taxon>Fungi</taxon>
        <taxon>Dikarya</taxon>
        <taxon>Ascomycota</taxon>
        <taxon>Pezizomycotina</taxon>
        <taxon>Sordariomycetes</taxon>
        <taxon>Sordariomycetidae</taxon>
        <taxon>Sordariales</taxon>
        <taxon>Podosporaceae</taxon>
        <taxon>Podospora</taxon>
    </lineage>
</organism>
<name>A0AAV9G528_9PEZI</name>
<feature type="signal peptide" evidence="1">
    <location>
        <begin position="1"/>
        <end position="19"/>
    </location>
</feature>